<accession>H8I7H2</accession>
<proteinExistence type="predicted"/>
<sequence length="177" mass="19768">MNKKMLFITLTIVLVVIIVICAYYIQQSATSPDYIQQKYPTLKNGTYLNLRGGEKTRMYLIDSYVRYGNYEKDVMGPPGTYLAKKGDACVILNGTIRNDYNTDIYIGLTAEIYNASGQKVGSVININNTNMPGAPFITIFTKSKSVESFEIYIKYDKADISGYDIFVAFEPSATAPP</sequence>
<organism evidence="1 2">
    <name type="scientific">Methanocella conradii (strain DSM 24694 / JCM 17849 / CGMCC 1.5162 / HZ254)</name>
    <dbReference type="NCBI Taxonomy" id="1041930"/>
    <lineage>
        <taxon>Archaea</taxon>
        <taxon>Methanobacteriati</taxon>
        <taxon>Methanobacteriota</taxon>
        <taxon>Stenosarchaea group</taxon>
        <taxon>Methanomicrobia</taxon>
        <taxon>Methanocellales</taxon>
        <taxon>Methanocellaceae</taxon>
        <taxon>Methanocella</taxon>
    </lineage>
</organism>
<reference evidence="1 2" key="1">
    <citation type="journal article" date="2012" name="J. Bacteriol.">
        <title>Complete genome sequence of a thermophilic methanogen, Methanocella conradii HZ254, isolated from Chinese rice field soil.</title>
        <authorList>
            <person name="Lu Z."/>
            <person name="Lu Y."/>
        </authorList>
    </citation>
    <scope>NUCLEOTIDE SEQUENCE [LARGE SCALE GENOMIC DNA]</scope>
    <source>
        <strain evidence="2">DSM 24694 / JCM 17849 / CGMCC 1.5162 / HZ254</strain>
    </source>
</reference>
<keyword evidence="2" id="KW-1185">Reference proteome</keyword>
<dbReference type="KEGG" id="mez:Mtc_2456"/>
<dbReference type="AlphaFoldDB" id="H8I7H2"/>
<protein>
    <submittedName>
        <fullName evidence="1">Uncharacterized protein</fullName>
    </submittedName>
</protein>
<dbReference type="RefSeq" id="WP_014407013.1">
    <property type="nucleotide sequence ID" value="NC_017034.1"/>
</dbReference>
<gene>
    <name evidence="1" type="ordered locus">Mtc_2456</name>
</gene>
<dbReference type="HOGENOM" id="CLU_1514611_0_0_2"/>
<dbReference type="OrthoDB" id="359537at2157"/>
<dbReference type="Proteomes" id="UP000005233">
    <property type="component" value="Chromosome"/>
</dbReference>
<dbReference type="GeneID" id="41009278"/>
<name>H8I7H2_METCZ</name>
<evidence type="ECO:0000313" key="1">
    <source>
        <dbReference type="EMBL" id="AFD01182.1"/>
    </source>
</evidence>
<dbReference type="eggNOG" id="arCOG10172">
    <property type="taxonomic scope" value="Archaea"/>
</dbReference>
<evidence type="ECO:0000313" key="2">
    <source>
        <dbReference type="Proteomes" id="UP000005233"/>
    </source>
</evidence>
<dbReference type="EMBL" id="CP003243">
    <property type="protein sequence ID" value="AFD01182.1"/>
    <property type="molecule type" value="Genomic_DNA"/>
</dbReference>